<dbReference type="Gene3D" id="2.130.10.10">
    <property type="entry name" value="YVTN repeat-like/Quinoprotein amine dehydrogenase"/>
    <property type="match status" value="3"/>
</dbReference>
<sequence>MIPVRRPRATRSGIRPFVTTLLIATGLIGVGILASLRGEPTTTTGVFAQYGSNADHNPILSGSVGTWSSPPLRGRGVFEVAYDPTTHLVLTETMTAHHGWLYALNAGTGRIQWAWHAPNQLMATPILNPSGTIVFVGWGNGAMSNVSPHSVGNAFLVRGSGSSGVAAVTAQTGQIRWHHTTHGAVMPTLTYADGWVYVATGNRHLDSWNAQTGQEGLHQWVAGFDSMSATPITPSGLAIVPTMAPAAVWGIAVPSGAIRWVTANPVWTGGLTDTNPLIHGQTVWLSTLTTPLTVKTVPIGATVTVSAVELNTRTGQIVRQIALGQGHRPIHTETGNYTWANGRLYLTSPVTDTLYALNPATGRVLWEFEPRTPIRAGVLVWHNHCYVPTGHTLWVLNARTGTIQGSQPFAATVTFGIDSPILVGDHLILAVPGPQTSHVVSLPVQANGMLTMPSVPSRT</sequence>
<dbReference type="GO" id="GO:0071973">
    <property type="term" value="P:bacterial-type flagellum-dependent cell motility"/>
    <property type="evidence" value="ECO:0007669"/>
    <property type="project" value="InterPro"/>
</dbReference>
<dbReference type="AlphaFoldDB" id="A0A1W1W6Z1"/>
<dbReference type="PANTHER" id="PTHR34512">
    <property type="entry name" value="CELL SURFACE PROTEIN"/>
    <property type="match status" value="1"/>
</dbReference>
<gene>
    <name evidence="3" type="ORF">SAMN00768000_0265</name>
</gene>
<organism evidence="3 4">
    <name type="scientific">Sulfobacillus thermosulfidooxidans (strain DSM 9293 / VKM B-1269 / AT-1)</name>
    <dbReference type="NCBI Taxonomy" id="929705"/>
    <lineage>
        <taxon>Bacteria</taxon>
        <taxon>Bacillati</taxon>
        <taxon>Bacillota</taxon>
        <taxon>Clostridia</taxon>
        <taxon>Eubacteriales</taxon>
        <taxon>Clostridiales Family XVII. Incertae Sedis</taxon>
        <taxon>Sulfobacillus</taxon>
    </lineage>
</organism>
<evidence type="ECO:0000256" key="1">
    <source>
        <dbReference type="SAM" id="Phobius"/>
    </source>
</evidence>
<dbReference type="InterPro" id="IPR018391">
    <property type="entry name" value="PQQ_b-propeller_rpt"/>
</dbReference>
<keyword evidence="1" id="KW-0812">Transmembrane</keyword>
<dbReference type="InterPro" id="IPR001782">
    <property type="entry name" value="Flag_FlgI"/>
</dbReference>
<evidence type="ECO:0000259" key="2">
    <source>
        <dbReference type="Pfam" id="PF13360"/>
    </source>
</evidence>
<feature type="domain" description="Pyrrolo-quinoline quinone repeat" evidence="2">
    <location>
        <begin position="310"/>
        <end position="429"/>
    </location>
</feature>
<name>A0A1W1W6Z1_SULTA</name>
<dbReference type="InterPro" id="IPR015943">
    <property type="entry name" value="WD40/YVTN_repeat-like_dom_sf"/>
</dbReference>
<evidence type="ECO:0000313" key="3">
    <source>
        <dbReference type="EMBL" id="SMC02054.1"/>
    </source>
</evidence>
<dbReference type="InterPro" id="IPR002372">
    <property type="entry name" value="PQQ_rpt_dom"/>
</dbReference>
<dbReference type="Pfam" id="PF13360">
    <property type="entry name" value="PQQ_2"/>
    <property type="match status" value="1"/>
</dbReference>
<dbReference type="OrthoDB" id="9794322at2"/>
<feature type="transmembrane region" description="Helical" evidence="1">
    <location>
        <begin position="12"/>
        <end position="34"/>
    </location>
</feature>
<reference evidence="4" key="1">
    <citation type="submission" date="2017-04" db="EMBL/GenBank/DDBJ databases">
        <authorList>
            <person name="Varghese N."/>
            <person name="Submissions S."/>
        </authorList>
    </citation>
    <scope>NUCLEOTIDE SEQUENCE [LARGE SCALE GENOMIC DNA]</scope>
    <source>
        <strain evidence="4">DSM 9293</strain>
    </source>
</reference>
<dbReference type="Proteomes" id="UP000192660">
    <property type="component" value="Unassembled WGS sequence"/>
</dbReference>
<dbReference type="GO" id="GO:0005198">
    <property type="term" value="F:structural molecule activity"/>
    <property type="evidence" value="ECO:0007669"/>
    <property type="project" value="InterPro"/>
</dbReference>
<dbReference type="EMBL" id="FWWY01000001">
    <property type="protein sequence ID" value="SMC02054.1"/>
    <property type="molecule type" value="Genomic_DNA"/>
</dbReference>
<accession>A0A1W1W6Z1</accession>
<dbReference type="GO" id="GO:0030288">
    <property type="term" value="C:outer membrane-bounded periplasmic space"/>
    <property type="evidence" value="ECO:0007669"/>
    <property type="project" value="InterPro"/>
</dbReference>
<protein>
    <submittedName>
        <fullName evidence="3">Outer membrane protein assembly factor BamB, contains PQQ-like beta-propeller repeat</fullName>
    </submittedName>
</protein>
<dbReference type="InterPro" id="IPR011047">
    <property type="entry name" value="Quinoprotein_ADH-like_sf"/>
</dbReference>
<proteinExistence type="predicted"/>
<dbReference type="SMART" id="SM00564">
    <property type="entry name" value="PQQ"/>
    <property type="match status" value="4"/>
</dbReference>
<evidence type="ECO:0000313" key="4">
    <source>
        <dbReference type="Proteomes" id="UP000192660"/>
    </source>
</evidence>
<dbReference type="PRINTS" id="PR01010">
    <property type="entry name" value="FLGPRINGFLGI"/>
</dbReference>
<dbReference type="PANTHER" id="PTHR34512:SF30">
    <property type="entry name" value="OUTER MEMBRANE PROTEIN ASSEMBLY FACTOR BAMB"/>
    <property type="match status" value="1"/>
</dbReference>
<dbReference type="SUPFAM" id="SSF50998">
    <property type="entry name" value="Quinoprotein alcohol dehydrogenase-like"/>
    <property type="match status" value="2"/>
</dbReference>
<dbReference type="GO" id="GO:0009428">
    <property type="term" value="C:bacterial-type flagellum basal body, distal rod, P ring"/>
    <property type="evidence" value="ECO:0007669"/>
    <property type="project" value="InterPro"/>
</dbReference>
<dbReference type="RefSeq" id="WP_084660782.1">
    <property type="nucleotide sequence ID" value="NZ_FWWY01000001.1"/>
</dbReference>
<keyword evidence="4" id="KW-1185">Reference proteome</keyword>
<keyword evidence="1" id="KW-0472">Membrane</keyword>
<keyword evidence="1" id="KW-1133">Transmembrane helix</keyword>